<keyword evidence="3" id="KW-0741">SOS mutagenesis</keyword>
<dbReference type="NCBIfam" id="NF002955">
    <property type="entry name" value="PRK03609.1"/>
    <property type="match status" value="1"/>
</dbReference>
<dbReference type="EMBL" id="CP043473">
    <property type="protein sequence ID" value="QEL55276.1"/>
    <property type="molecule type" value="Genomic_DNA"/>
</dbReference>
<evidence type="ECO:0000256" key="3">
    <source>
        <dbReference type="ARBA" id="ARBA00023199"/>
    </source>
</evidence>
<feature type="domain" description="UmuC" evidence="6">
    <location>
        <begin position="4"/>
        <end position="190"/>
    </location>
</feature>
<dbReference type="PANTHER" id="PTHR11076">
    <property type="entry name" value="DNA REPAIR POLYMERASE UMUC / TRANSFERASE FAMILY MEMBER"/>
    <property type="match status" value="1"/>
</dbReference>
<dbReference type="Gene3D" id="3.40.1170.60">
    <property type="match status" value="1"/>
</dbReference>
<dbReference type="RefSeq" id="WP_149295642.1">
    <property type="nucleotide sequence ID" value="NZ_CP043473.1"/>
</dbReference>
<dbReference type="Pfam" id="PF13438">
    <property type="entry name" value="DUF4113"/>
    <property type="match status" value="1"/>
</dbReference>
<dbReference type="InterPro" id="IPR017961">
    <property type="entry name" value="DNA_pol_Y-fam_little_finger"/>
</dbReference>
<dbReference type="InterPro" id="IPR050116">
    <property type="entry name" value="DNA_polymerase-Y"/>
</dbReference>
<dbReference type="SUPFAM" id="SSF56672">
    <property type="entry name" value="DNA/RNA polymerases"/>
    <property type="match status" value="1"/>
</dbReference>
<dbReference type="PANTHER" id="PTHR11076:SF34">
    <property type="entry name" value="PROTEIN UMUC"/>
    <property type="match status" value="1"/>
</dbReference>
<dbReference type="Gene3D" id="1.10.150.20">
    <property type="entry name" value="5' to 3' exonuclease, C-terminal subdomain"/>
    <property type="match status" value="1"/>
</dbReference>
<evidence type="ECO:0000256" key="5">
    <source>
        <dbReference type="ARBA" id="ARBA00023236"/>
    </source>
</evidence>
<dbReference type="InterPro" id="IPR025188">
    <property type="entry name" value="DUF4113"/>
</dbReference>
<keyword evidence="5" id="KW-0742">SOS response</keyword>
<dbReference type="KEGG" id="chrm:FYK34_06705"/>
<evidence type="ECO:0000313" key="8">
    <source>
        <dbReference type="Proteomes" id="UP000322079"/>
    </source>
</evidence>
<organism evidence="7 8">
    <name type="scientific">Chromobacterium paludis</name>
    <dbReference type="NCBI Taxonomy" id="2605945"/>
    <lineage>
        <taxon>Bacteria</taxon>
        <taxon>Pseudomonadati</taxon>
        <taxon>Pseudomonadota</taxon>
        <taxon>Betaproteobacteria</taxon>
        <taxon>Neisseriales</taxon>
        <taxon>Chromobacteriaceae</taxon>
        <taxon>Chromobacterium</taxon>
    </lineage>
</organism>
<dbReference type="GO" id="GO:0003684">
    <property type="term" value="F:damaged DNA binding"/>
    <property type="evidence" value="ECO:0007669"/>
    <property type="project" value="InterPro"/>
</dbReference>
<dbReference type="Proteomes" id="UP000322079">
    <property type="component" value="Chromosome"/>
</dbReference>
<gene>
    <name evidence="7" type="ORF">FYK34_06705</name>
</gene>
<keyword evidence="4" id="KW-0234">DNA repair</keyword>
<evidence type="ECO:0000256" key="1">
    <source>
        <dbReference type="ARBA" id="ARBA00010945"/>
    </source>
</evidence>
<dbReference type="Pfam" id="PF00817">
    <property type="entry name" value="IMS"/>
    <property type="match status" value="1"/>
</dbReference>
<dbReference type="GO" id="GO:0005829">
    <property type="term" value="C:cytosol"/>
    <property type="evidence" value="ECO:0007669"/>
    <property type="project" value="TreeGrafter"/>
</dbReference>
<dbReference type="InterPro" id="IPR024728">
    <property type="entry name" value="PolY_HhH_motif"/>
</dbReference>
<keyword evidence="2" id="KW-0227">DNA damage</keyword>
<dbReference type="GO" id="GO:0003887">
    <property type="term" value="F:DNA-directed DNA polymerase activity"/>
    <property type="evidence" value="ECO:0007669"/>
    <property type="project" value="TreeGrafter"/>
</dbReference>
<accession>A0A5C1DF60</accession>
<name>A0A5C1DF60_9NEIS</name>
<dbReference type="InterPro" id="IPR043128">
    <property type="entry name" value="Rev_trsase/Diguanyl_cyclase"/>
</dbReference>
<dbReference type="AlphaFoldDB" id="A0A5C1DF60"/>
<dbReference type="GO" id="GO:0042276">
    <property type="term" value="P:error-prone translesion synthesis"/>
    <property type="evidence" value="ECO:0007669"/>
    <property type="project" value="TreeGrafter"/>
</dbReference>
<evidence type="ECO:0000259" key="6">
    <source>
        <dbReference type="PROSITE" id="PS50173"/>
    </source>
</evidence>
<dbReference type="Pfam" id="PF11798">
    <property type="entry name" value="IMS_HHH"/>
    <property type="match status" value="1"/>
</dbReference>
<sequence length="421" mass="46847">MKTYALVDGNNFYASCERVFRPDLEGKPIVVLSNNDGCVVAASAEAKALPGMSLFGPYFEIAEQCRQHGVEVFSSNYTLYGDMSRRMMAVLSQHAPGQEIYSIDECFLDMSGIDAVSPLARRMREDVRRRLGLPVSVGIGSSKTLAKLANHVAKRVPGWEDGVFDWAWLDEAERDALMGRLPVGKVWGVGRRLAAALSALDVDTALQLKRADPKRIRRRFGVTLERTVAELNGVDCLELDEAAPERRQIIASRSFGEKPRDFNVLAAAISHHISTAAEKLRRQRGTARLVGVSIRTSPFIEEGYHGYTVVPLPQPSDDTLALARAALTGLRAVFRRGHRYQKAGVILMDISPRGILQADLFAAPPDPRRQRLMQTLDAVNREFGRGRLRLASEALANNWEMRQDRRSPCYTTRLTDLLCVK</sequence>
<dbReference type="InterPro" id="IPR001126">
    <property type="entry name" value="UmuC"/>
</dbReference>
<keyword evidence="8" id="KW-1185">Reference proteome</keyword>
<evidence type="ECO:0000256" key="4">
    <source>
        <dbReference type="ARBA" id="ARBA00023204"/>
    </source>
</evidence>
<evidence type="ECO:0000256" key="2">
    <source>
        <dbReference type="ARBA" id="ARBA00022763"/>
    </source>
</evidence>
<dbReference type="Gene3D" id="3.30.70.270">
    <property type="match status" value="1"/>
</dbReference>
<dbReference type="InterPro" id="IPR043502">
    <property type="entry name" value="DNA/RNA_pol_sf"/>
</dbReference>
<dbReference type="GO" id="GO:0006281">
    <property type="term" value="P:DNA repair"/>
    <property type="evidence" value="ECO:0007669"/>
    <property type="project" value="UniProtKB-KW"/>
</dbReference>
<dbReference type="GO" id="GO:0009432">
    <property type="term" value="P:SOS response"/>
    <property type="evidence" value="ECO:0007669"/>
    <property type="project" value="UniProtKB-KW"/>
</dbReference>
<dbReference type="PROSITE" id="PS50173">
    <property type="entry name" value="UMUC"/>
    <property type="match status" value="1"/>
</dbReference>
<protein>
    <submittedName>
        <fullName evidence="7">Y-family DNA polymerase</fullName>
    </submittedName>
</protein>
<dbReference type="Pfam" id="PF11799">
    <property type="entry name" value="IMS_C"/>
    <property type="match status" value="1"/>
</dbReference>
<reference evidence="7 8" key="1">
    <citation type="submission" date="2019-08" db="EMBL/GenBank/DDBJ databases">
        <title>Chromobacterium paludis, a novel bacterium isolated from a Maryland marsh pond.</title>
        <authorList>
            <person name="Blackburn M.B."/>
            <person name="Gundersen-Rindal D.E."/>
        </authorList>
    </citation>
    <scope>NUCLEOTIDE SEQUENCE [LARGE SCALE GENOMIC DNA]</scope>
    <source>
        <strain evidence="8">IIBBL 257-1</strain>
    </source>
</reference>
<evidence type="ECO:0000313" key="7">
    <source>
        <dbReference type="EMBL" id="QEL55276.1"/>
    </source>
</evidence>
<comment type="similarity">
    <text evidence="1">Belongs to the DNA polymerase type-Y family.</text>
</comment>
<proteinExistence type="inferred from homology"/>
<dbReference type="CDD" id="cd01700">
    <property type="entry name" value="PolY_Pol_V_umuC"/>
    <property type="match status" value="1"/>
</dbReference>